<keyword evidence="3" id="KW-0804">Transcription</keyword>
<dbReference type="Pfam" id="PF00196">
    <property type="entry name" value="GerE"/>
    <property type="match status" value="1"/>
</dbReference>
<keyword evidence="1" id="KW-0805">Transcription regulation</keyword>
<dbReference type="AlphaFoldDB" id="A0A518K0E5"/>
<evidence type="ECO:0000256" key="1">
    <source>
        <dbReference type="ARBA" id="ARBA00023015"/>
    </source>
</evidence>
<dbReference type="GO" id="GO:0003677">
    <property type="term" value="F:DNA binding"/>
    <property type="evidence" value="ECO:0007669"/>
    <property type="project" value="UniProtKB-KW"/>
</dbReference>
<dbReference type="SUPFAM" id="SSF52172">
    <property type="entry name" value="CheY-like"/>
    <property type="match status" value="1"/>
</dbReference>
<dbReference type="InterPro" id="IPR016032">
    <property type="entry name" value="Sig_transdc_resp-reg_C-effctor"/>
</dbReference>
<evidence type="ECO:0000313" key="5">
    <source>
        <dbReference type="EMBL" id="QDV71205.1"/>
    </source>
</evidence>
<reference evidence="5 6" key="1">
    <citation type="submission" date="2019-02" db="EMBL/GenBank/DDBJ databases">
        <title>Deep-cultivation of Planctomycetes and their phenomic and genomic characterization uncovers novel biology.</title>
        <authorList>
            <person name="Wiegand S."/>
            <person name="Jogler M."/>
            <person name="Boedeker C."/>
            <person name="Pinto D."/>
            <person name="Vollmers J."/>
            <person name="Rivas-Marin E."/>
            <person name="Kohn T."/>
            <person name="Peeters S.H."/>
            <person name="Heuer A."/>
            <person name="Rast P."/>
            <person name="Oberbeckmann S."/>
            <person name="Bunk B."/>
            <person name="Jeske O."/>
            <person name="Meyerdierks A."/>
            <person name="Storesund J.E."/>
            <person name="Kallscheuer N."/>
            <person name="Luecker S."/>
            <person name="Lage O.M."/>
            <person name="Pohl T."/>
            <person name="Merkel B.J."/>
            <person name="Hornburger P."/>
            <person name="Mueller R.-W."/>
            <person name="Bruemmer F."/>
            <person name="Labrenz M."/>
            <person name="Spormann A.M."/>
            <person name="Op den Camp H."/>
            <person name="Overmann J."/>
            <person name="Amann R."/>
            <person name="Jetten M.S.M."/>
            <person name="Mascher T."/>
            <person name="Medema M.H."/>
            <person name="Devos D.P."/>
            <person name="Kaster A.-K."/>
            <person name="Ovreas L."/>
            <person name="Rohde M."/>
            <person name="Galperin M.Y."/>
            <person name="Jogler C."/>
        </authorList>
    </citation>
    <scope>NUCLEOTIDE SEQUENCE [LARGE SCALE GENOMIC DNA]</scope>
    <source>
        <strain evidence="5 6">Poly24</strain>
    </source>
</reference>
<organism evidence="5 6">
    <name type="scientific">Rosistilla carotiformis</name>
    <dbReference type="NCBI Taxonomy" id="2528017"/>
    <lineage>
        <taxon>Bacteria</taxon>
        <taxon>Pseudomonadati</taxon>
        <taxon>Planctomycetota</taxon>
        <taxon>Planctomycetia</taxon>
        <taxon>Pirellulales</taxon>
        <taxon>Pirellulaceae</taxon>
        <taxon>Rosistilla</taxon>
    </lineage>
</organism>
<evidence type="ECO:0000256" key="2">
    <source>
        <dbReference type="ARBA" id="ARBA00023125"/>
    </source>
</evidence>
<evidence type="ECO:0000259" key="4">
    <source>
        <dbReference type="PROSITE" id="PS50043"/>
    </source>
</evidence>
<dbReference type="Gene3D" id="3.40.50.2300">
    <property type="match status" value="1"/>
</dbReference>
<keyword evidence="2" id="KW-0238">DNA-binding</keyword>
<dbReference type="GO" id="GO:0006355">
    <property type="term" value="P:regulation of DNA-templated transcription"/>
    <property type="evidence" value="ECO:0007669"/>
    <property type="project" value="InterPro"/>
</dbReference>
<dbReference type="EMBL" id="CP036348">
    <property type="protein sequence ID" value="QDV71205.1"/>
    <property type="molecule type" value="Genomic_DNA"/>
</dbReference>
<dbReference type="PROSITE" id="PS50043">
    <property type="entry name" value="HTH_LUXR_2"/>
    <property type="match status" value="1"/>
</dbReference>
<feature type="domain" description="HTH luxR-type" evidence="4">
    <location>
        <begin position="106"/>
        <end position="171"/>
    </location>
</feature>
<keyword evidence="6" id="KW-1185">Reference proteome</keyword>
<dbReference type="SUPFAM" id="SSF46894">
    <property type="entry name" value="C-terminal effector domain of the bipartite response regulators"/>
    <property type="match status" value="1"/>
</dbReference>
<accession>A0A518K0E5</accession>
<proteinExistence type="predicted"/>
<dbReference type="RefSeq" id="WP_197452129.1">
    <property type="nucleotide sequence ID" value="NZ_CP036348.1"/>
</dbReference>
<name>A0A518K0E5_9BACT</name>
<sequence>MVCYEDSESLLLPPAIDQYGCVVIYNWSDGRESLDLIRRLRSQSVPSQMVLVVVETVAPIIARAVHCGAVEVLSADQPLADLVDAITHAVEIDRTQRPQSIEALRQRERLDSLSDGERDVLRLVLEGFPNKVIASRLDVSQRTVEARRHKLFVKTETTSIAELVRMVVRLEE</sequence>
<protein>
    <submittedName>
        <fullName evidence="5">Response regulator protein TodT</fullName>
    </submittedName>
</protein>
<dbReference type="KEGG" id="rcf:Poly24_49390"/>
<evidence type="ECO:0000256" key="3">
    <source>
        <dbReference type="ARBA" id="ARBA00023163"/>
    </source>
</evidence>
<gene>
    <name evidence="5" type="primary">todT</name>
    <name evidence="5" type="ORF">Poly24_49390</name>
</gene>
<dbReference type="SMART" id="SM00421">
    <property type="entry name" value="HTH_LUXR"/>
    <property type="match status" value="1"/>
</dbReference>
<dbReference type="Proteomes" id="UP000315082">
    <property type="component" value="Chromosome"/>
</dbReference>
<dbReference type="InterPro" id="IPR000792">
    <property type="entry name" value="Tscrpt_reg_LuxR_C"/>
</dbReference>
<dbReference type="InterPro" id="IPR011006">
    <property type="entry name" value="CheY-like_superfamily"/>
</dbReference>
<dbReference type="PRINTS" id="PR00038">
    <property type="entry name" value="HTHLUXR"/>
</dbReference>
<dbReference type="CDD" id="cd06170">
    <property type="entry name" value="LuxR_C_like"/>
    <property type="match status" value="1"/>
</dbReference>
<dbReference type="PANTHER" id="PTHR44688">
    <property type="entry name" value="DNA-BINDING TRANSCRIPTIONAL ACTIVATOR DEVR_DOSR"/>
    <property type="match status" value="1"/>
</dbReference>
<dbReference type="PANTHER" id="PTHR44688:SF16">
    <property type="entry name" value="DNA-BINDING TRANSCRIPTIONAL ACTIVATOR DEVR_DOSR"/>
    <property type="match status" value="1"/>
</dbReference>
<evidence type="ECO:0000313" key="6">
    <source>
        <dbReference type="Proteomes" id="UP000315082"/>
    </source>
</evidence>